<gene>
    <name evidence="1" type="ORF">K469DRAFT_693612</name>
</gene>
<protein>
    <submittedName>
        <fullName evidence="1">Uncharacterized protein</fullName>
    </submittedName>
</protein>
<name>A0A6A6DK75_9PEZI</name>
<dbReference type="Proteomes" id="UP000800200">
    <property type="component" value="Unassembled WGS sequence"/>
</dbReference>
<dbReference type="AlphaFoldDB" id="A0A6A6DK75"/>
<dbReference type="EMBL" id="ML994661">
    <property type="protein sequence ID" value="KAF2179927.1"/>
    <property type="molecule type" value="Genomic_DNA"/>
</dbReference>
<proteinExistence type="predicted"/>
<organism evidence="1 2">
    <name type="scientific">Zopfia rhizophila CBS 207.26</name>
    <dbReference type="NCBI Taxonomy" id="1314779"/>
    <lineage>
        <taxon>Eukaryota</taxon>
        <taxon>Fungi</taxon>
        <taxon>Dikarya</taxon>
        <taxon>Ascomycota</taxon>
        <taxon>Pezizomycotina</taxon>
        <taxon>Dothideomycetes</taxon>
        <taxon>Dothideomycetes incertae sedis</taxon>
        <taxon>Zopfiaceae</taxon>
        <taxon>Zopfia</taxon>
    </lineage>
</organism>
<sequence>MADTYYNVLVIFELYEEPEWTYVERIGAAAMDPLPLETAEDLYEEEEDFAHLIIPGHLFIPTIPMSRLPTSSISATLTPSGNGVLGVLAGLFCRTPINRGLRICDDCADSDASPVPRTCRSAACGAMNIFGCLTTQLDEGLGLRYGRNVVQDMQT</sequence>
<accession>A0A6A6DK75</accession>
<reference evidence="1" key="1">
    <citation type="journal article" date="2020" name="Stud. Mycol.">
        <title>101 Dothideomycetes genomes: a test case for predicting lifestyles and emergence of pathogens.</title>
        <authorList>
            <person name="Haridas S."/>
            <person name="Albert R."/>
            <person name="Binder M."/>
            <person name="Bloem J."/>
            <person name="Labutti K."/>
            <person name="Salamov A."/>
            <person name="Andreopoulos B."/>
            <person name="Baker S."/>
            <person name="Barry K."/>
            <person name="Bills G."/>
            <person name="Bluhm B."/>
            <person name="Cannon C."/>
            <person name="Castanera R."/>
            <person name="Culley D."/>
            <person name="Daum C."/>
            <person name="Ezra D."/>
            <person name="Gonzalez J."/>
            <person name="Henrissat B."/>
            <person name="Kuo A."/>
            <person name="Liang C."/>
            <person name="Lipzen A."/>
            <person name="Lutzoni F."/>
            <person name="Magnuson J."/>
            <person name="Mondo S."/>
            <person name="Nolan M."/>
            <person name="Ohm R."/>
            <person name="Pangilinan J."/>
            <person name="Park H.-J."/>
            <person name="Ramirez L."/>
            <person name="Alfaro M."/>
            <person name="Sun H."/>
            <person name="Tritt A."/>
            <person name="Yoshinaga Y."/>
            <person name="Zwiers L.-H."/>
            <person name="Turgeon B."/>
            <person name="Goodwin S."/>
            <person name="Spatafora J."/>
            <person name="Crous P."/>
            <person name="Grigoriev I."/>
        </authorList>
    </citation>
    <scope>NUCLEOTIDE SEQUENCE</scope>
    <source>
        <strain evidence="1">CBS 207.26</strain>
    </source>
</reference>
<keyword evidence="2" id="KW-1185">Reference proteome</keyword>
<evidence type="ECO:0000313" key="2">
    <source>
        <dbReference type="Proteomes" id="UP000800200"/>
    </source>
</evidence>
<evidence type="ECO:0000313" key="1">
    <source>
        <dbReference type="EMBL" id="KAF2179927.1"/>
    </source>
</evidence>